<comment type="caution">
    <text evidence="3">The sequence shown here is derived from an EMBL/GenBank/DDBJ whole genome shotgun (WGS) entry which is preliminary data.</text>
</comment>
<dbReference type="InterPro" id="IPR036237">
    <property type="entry name" value="Xyl_isomerase-like_sf"/>
</dbReference>
<keyword evidence="3" id="KW-0413">Isomerase</keyword>
<protein>
    <submittedName>
        <fullName evidence="3">Sugar phosphate isomerase/epimerase</fullName>
    </submittedName>
</protein>
<accession>A0A923PSF7</accession>
<evidence type="ECO:0000313" key="3">
    <source>
        <dbReference type="EMBL" id="MBC6995947.1"/>
    </source>
</evidence>
<dbReference type="InterPro" id="IPR013022">
    <property type="entry name" value="Xyl_isomerase-like_TIM-brl"/>
</dbReference>
<dbReference type="RefSeq" id="WP_187467973.1">
    <property type="nucleotide sequence ID" value="NZ_JACSIT010000142.1"/>
</dbReference>
<dbReference type="InterPro" id="IPR050312">
    <property type="entry name" value="IolE/XylAMocC-like"/>
</dbReference>
<dbReference type="AlphaFoldDB" id="A0A923PSF7"/>
<name>A0A923PSF7_9BACT</name>
<dbReference type="Gene3D" id="3.20.20.150">
    <property type="entry name" value="Divalent-metal-dependent TIM barrel enzymes"/>
    <property type="match status" value="1"/>
</dbReference>
<dbReference type="Proteomes" id="UP000650081">
    <property type="component" value="Unassembled WGS sequence"/>
</dbReference>
<proteinExistence type="predicted"/>
<organism evidence="3 4">
    <name type="scientific">Neolewinella lacunae</name>
    <dbReference type="NCBI Taxonomy" id="1517758"/>
    <lineage>
        <taxon>Bacteria</taxon>
        <taxon>Pseudomonadati</taxon>
        <taxon>Bacteroidota</taxon>
        <taxon>Saprospiria</taxon>
        <taxon>Saprospirales</taxon>
        <taxon>Lewinellaceae</taxon>
        <taxon>Neolewinella</taxon>
    </lineage>
</organism>
<dbReference type="PANTHER" id="PTHR12110">
    <property type="entry name" value="HYDROXYPYRUVATE ISOMERASE"/>
    <property type="match status" value="1"/>
</dbReference>
<sequence length="306" mass="33362">MKTFRFSILLPSLLLLLTCFACGGGAGEGTDATAATDTTAMTPTTFGGLALYTLRDTLAADPRGVLKAVADLGYAYVESAGYQDGKFYGMSPTEFRDYLAEVGLKPISSHNSGITVENLDSTIAHVKAAGFEYLVIPVPPMGAFAFDPATRTLSMKQDMETVMNNINMIAKKTAAAGLKCLYHNHDFEFKPDANGVVPMDYFIENSNPDELNFQLDLYWVAKAGADPLDYFAKAPGRFKAWHVKDMDAEGRFAPVGTGSIDFSRILAQKEQSGMEFYLVEQDMTFDQSPMEAIAISHEGLKKIGFE</sequence>
<dbReference type="SUPFAM" id="SSF51658">
    <property type="entry name" value="Xylose isomerase-like"/>
    <property type="match status" value="1"/>
</dbReference>
<reference evidence="3" key="1">
    <citation type="submission" date="2020-08" db="EMBL/GenBank/DDBJ databases">
        <title>Lewinella bacteria from marine environments.</title>
        <authorList>
            <person name="Zhong Y."/>
        </authorList>
    </citation>
    <scope>NUCLEOTIDE SEQUENCE</scope>
    <source>
        <strain evidence="3">KCTC 42187</strain>
    </source>
</reference>
<gene>
    <name evidence="3" type="ORF">H9S92_17395</name>
</gene>
<feature type="chain" id="PRO_5037388735" evidence="1">
    <location>
        <begin position="22"/>
        <end position="306"/>
    </location>
</feature>
<dbReference type="Pfam" id="PF01261">
    <property type="entry name" value="AP_endonuc_2"/>
    <property type="match status" value="1"/>
</dbReference>
<feature type="signal peptide" evidence="1">
    <location>
        <begin position="1"/>
        <end position="21"/>
    </location>
</feature>
<dbReference type="EMBL" id="JACSIT010000142">
    <property type="protein sequence ID" value="MBC6995947.1"/>
    <property type="molecule type" value="Genomic_DNA"/>
</dbReference>
<keyword evidence="1" id="KW-0732">Signal</keyword>
<evidence type="ECO:0000256" key="1">
    <source>
        <dbReference type="SAM" id="SignalP"/>
    </source>
</evidence>
<keyword evidence="4" id="KW-1185">Reference proteome</keyword>
<evidence type="ECO:0000259" key="2">
    <source>
        <dbReference type="Pfam" id="PF01261"/>
    </source>
</evidence>
<evidence type="ECO:0000313" key="4">
    <source>
        <dbReference type="Proteomes" id="UP000650081"/>
    </source>
</evidence>
<dbReference type="GO" id="GO:0016853">
    <property type="term" value="F:isomerase activity"/>
    <property type="evidence" value="ECO:0007669"/>
    <property type="project" value="UniProtKB-KW"/>
</dbReference>
<feature type="domain" description="Xylose isomerase-like TIM barrel" evidence="2">
    <location>
        <begin position="66"/>
        <end position="273"/>
    </location>
</feature>
<dbReference type="PANTHER" id="PTHR12110:SF41">
    <property type="entry name" value="INOSOSE DEHYDRATASE"/>
    <property type="match status" value="1"/>
</dbReference>